<keyword evidence="5" id="KW-0064">Aspartyl protease</keyword>
<accession>A0A4R8UDR5</accession>
<dbReference type="PANTHER" id="PTHR33695:SF1">
    <property type="entry name" value="LIPOPROTEIN SIGNAL PEPTIDASE"/>
    <property type="match status" value="1"/>
</dbReference>
<keyword evidence="2" id="KW-1003">Cell membrane</keyword>
<keyword evidence="8" id="KW-0472">Membrane</keyword>
<dbReference type="OrthoDB" id="4308908at2"/>
<evidence type="ECO:0000256" key="3">
    <source>
        <dbReference type="ARBA" id="ARBA00022670"/>
    </source>
</evidence>
<evidence type="ECO:0000256" key="9">
    <source>
        <dbReference type="RuleBase" id="RU004181"/>
    </source>
</evidence>
<evidence type="ECO:0000256" key="6">
    <source>
        <dbReference type="ARBA" id="ARBA00022801"/>
    </source>
</evidence>
<comment type="caution">
    <text evidence="10">The sequence shown here is derived from an EMBL/GenBank/DDBJ whole genome shotgun (WGS) entry which is preliminary data.</text>
</comment>
<evidence type="ECO:0000256" key="2">
    <source>
        <dbReference type="ARBA" id="ARBA00022475"/>
    </source>
</evidence>
<dbReference type="Proteomes" id="UP000297866">
    <property type="component" value="Unassembled WGS sequence"/>
</dbReference>
<organism evidence="10 11">
    <name type="scientific">Cryobacterium tagatosivorans</name>
    <dbReference type="NCBI Taxonomy" id="1259199"/>
    <lineage>
        <taxon>Bacteria</taxon>
        <taxon>Bacillati</taxon>
        <taxon>Actinomycetota</taxon>
        <taxon>Actinomycetes</taxon>
        <taxon>Micrococcales</taxon>
        <taxon>Microbacteriaceae</taxon>
        <taxon>Cryobacterium</taxon>
    </lineage>
</organism>
<evidence type="ECO:0000256" key="7">
    <source>
        <dbReference type="ARBA" id="ARBA00022989"/>
    </source>
</evidence>
<comment type="similarity">
    <text evidence="1 9">Belongs to the peptidase A8 family.</text>
</comment>
<dbReference type="PRINTS" id="PR00781">
    <property type="entry name" value="LIPOSIGPTASE"/>
</dbReference>
<proteinExistence type="inferred from homology"/>
<keyword evidence="4" id="KW-0812">Transmembrane</keyword>
<evidence type="ECO:0000313" key="11">
    <source>
        <dbReference type="Proteomes" id="UP000297866"/>
    </source>
</evidence>
<sequence>MGRNSADFRGFHGDSLRAGTDDYGPILVTPTGFRCVSGHIFERAVHGVIDAHRPKLLLGGAAGNFIDRIDGHGVVDYMHTGWFATFNLADVFVTTGVAVRILGTILSPRSRNGD</sequence>
<evidence type="ECO:0000256" key="1">
    <source>
        <dbReference type="ARBA" id="ARBA00006139"/>
    </source>
</evidence>
<dbReference type="PANTHER" id="PTHR33695">
    <property type="entry name" value="LIPOPROTEIN SIGNAL PEPTIDASE"/>
    <property type="match status" value="1"/>
</dbReference>
<name>A0A4R8UDR5_9MICO</name>
<evidence type="ECO:0000256" key="4">
    <source>
        <dbReference type="ARBA" id="ARBA00022692"/>
    </source>
</evidence>
<dbReference type="GO" id="GO:0004190">
    <property type="term" value="F:aspartic-type endopeptidase activity"/>
    <property type="evidence" value="ECO:0007669"/>
    <property type="project" value="UniProtKB-KW"/>
</dbReference>
<keyword evidence="6" id="KW-0378">Hydrolase</keyword>
<dbReference type="AlphaFoldDB" id="A0A4R8UDR5"/>
<dbReference type="GO" id="GO:0016020">
    <property type="term" value="C:membrane"/>
    <property type="evidence" value="ECO:0007669"/>
    <property type="project" value="InterPro"/>
</dbReference>
<reference evidence="10 11" key="1">
    <citation type="submission" date="2019-03" db="EMBL/GenBank/DDBJ databases">
        <title>Genomics of glacier-inhabiting Cryobacterium strains.</title>
        <authorList>
            <person name="Liu Q."/>
            <person name="Xin Y.-H."/>
        </authorList>
    </citation>
    <scope>NUCLEOTIDE SEQUENCE [LARGE SCALE GENOMIC DNA]</scope>
    <source>
        <strain evidence="10 11">Sr47</strain>
    </source>
</reference>
<dbReference type="GO" id="GO:0006508">
    <property type="term" value="P:proteolysis"/>
    <property type="evidence" value="ECO:0007669"/>
    <property type="project" value="UniProtKB-KW"/>
</dbReference>
<keyword evidence="11" id="KW-1185">Reference proteome</keyword>
<dbReference type="InterPro" id="IPR001872">
    <property type="entry name" value="Peptidase_A8"/>
</dbReference>
<evidence type="ECO:0000313" key="10">
    <source>
        <dbReference type="EMBL" id="TFB48150.1"/>
    </source>
</evidence>
<gene>
    <name evidence="10" type="ORF">E3O23_13990</name>
</gene>
<evidence type="ECO:0000256" key="5">
    <source>
        <dbReference type="ARBA" id="ARBA00022750"/>
    </source>
</evidence>
<protein>
    <submittedName>
        <fullName evidence="10">Uncharacterized protein</fullName>
    </submittedName>
</protein>
<keyword evidence="7" id="KW-1133">Transmembrane helix</keyword>
<dbReference type="Pfam" id="PF01252">
    <property type="entry name" value="Peptidase_A8"/>
    <property type="match status" value="1"/>
</dbReference>
<evidence type="ECO:0000256" key="8">
    <source>
        <dbReference type="ARBA" id="ARBA00023136"/>
    </source>
</evidence>
<dbReference type="EMBL" id="SOEZ01000069">
    <property type="protein sequence ID" value="TFB48150.1"/>
    <property type="molecule type" value="Genomic_DNA"/>
</dbReference>
<keyword evidence="3" id="KW-0645">Protease</keyword>